<reference evidence="6" key="1">
    <citation type="submission" date="2021-02" db="EMBL/GenBank/DDBJ databases">
        <authorList>
            <person name="Franco D."/>
        </authorList>
    </citation>
    <scope>NUCLEOTIDE SEQUENCE</scope>
    <source>
        <strain evidence="6">RANSCY</strain>
    </source>
</reference>
<name>A0A974X998_9PROT</name>
<evidence type="ECO:0000256" key="4">
    <source>
        <dbReference type="ARBA" id="ARBA00035167"/>
    </source>
</evidence>
<dbReference type="PANTHER" id="PTHR19836">
    <property type="entry name" value="30S RIBOSOMAL PROTEIN S14"/>
    <property type="match status" value="1"/>
</dbReference>
<evidence type="ECO:0000256" key="2">
    <source>
        <dbReference type="ARBA" id="ARBA00022980"/>
    </source>
</evidence>
<evidence type="ECO:0000313" key="7">
    <source>
        <dbReference type="Proteomes" id="UP000663347"/>
    </source>
</evidence>
<dbReference type="EMBL" id="CP071412">
    <property type="protein sequence ID" value="QSW37963.1"/>
    <property type="molecule type" value="Genomic_DNA"/>
</dbReference>
<dbReference type="InterPro" id="IPR043140">
    <property type="entry name" value="Ribosomal_uS14_sf"/>
</dbReference>
<dbReference type="GO" id="GO:0003735">
    <property type="term" value="F:structural constituent of ribosome"/>
    <property type="evidence" value="ECO:0007669"/>
    <property type="project" value="InterPro"/>
</dbReference>
<dbReference type="GO" id="GO:0006412">
    <property type="term" value="P:translation"/>
    <property type="evidence" value="ECO:0007669"/>
    <property type="project" value="InterPro"/>
</dbReference>
<dbReference type="InterPro" id="IPR001209">
    <property type="entry name" value="Ribosomal_uS14"/>
</dbReference>
<keyword evidence="2 6" id="KW-0689">Ribosomal protein</keyword>
<dbReference type="SUPFAM" id="SSF57716">
    <property type="entry name" value="Glucocorticoid receptor-like (DNA-binding domain)"/>
    <property type="match status" value="1"/>
</dbReference>
<proteinExistence type="predicted"/>
<gene>
    <name evidence="6" type="ORF">JSR06_00715</name>
</gene>
<dbReference type="GO" id="GO:0005737">
    <property type="term" value="C:cytoplasm"/>
    <property type="evidence" value="ECO:0007669"/>
    <property type="project" value="UniProtKB-ARBA"/>
</dbReference>
<reference evidence="6" key="2">
    <citation type="submission" date="2021-03" db="EMBL/GenBank/DDBJ databases">
        <title>Alternative transmission patterns in independently acquired nutritional co-symbionts of Dictyopharidae planthoppers.</title>
        <authorList>
            <person name="Michalik A."/>
            <person name="Lukasik P."/>
        </authorList>
    </citation>
    <scope>NUCLEOTIDE SEQUENCE</scope>
    <source>
        <strain evidence="6">RANSCY</strain>
    </source>
</reference>
<sequence>MSKKSLIEKEKKKIKLVSIGLKKKTNIAQLNLIDHLFHSRLIGKKFNLSRTRKRCYISGRPRGVFSYYGLSRMFLRSIASNNLIPGFYKISW</sequence>
<organism evidence="6 7">
    <name type="scientific">Candidatus Vidania fulgoroideorum</name>
    <dbReference type="NCBI Taxonomy" id="881286"/>
    <lineage>
        <taxon>Bacteria</taxon>
        <taxon>Pseudomonadati</taxon>
        <taxon>Pseudomonadota</taxon>
        <taxon>Betaproteobacteria</taxon>
        <taxon>Candidatus Vidania</taxon>
    </lineage>
</organism>
<dbReference type="AlphaFoldDB" id="A0A974X998"/>
<dbReference type="GO" id="GO:0015935">
    <property type="term" value="C:small ribosomal subunit"/>
    <property type="evidence" value="ECO:0007669"/>
    <property type="project" value="TreeGrafter"/>
</dbReference>
<evidence type="ECO:0000256" key="5">
    <source>
        <dbReference type="ARBA" id="ARBA00047110"/>
    </source>
</evidence>
<evidence type="ECO:0000256" key="3">
    <source>
        <dbReference type="ARBA" id="ARBA00023274"/>
    </source>
</evidence>
<dbReference type="Proteomes" id="UP000663347">
    <property type="component" value="Chromosome"/>
</dbReference>
<protein>
    <recommendedName>
        <fullName evidence="4">Small ribosomal subunit protein uS14</fullName>
    </recommendedName>
</protein>
<dbReference type="Pfam" id="PF00253">
    <property type="entry name" value="Ribosomal_S14"/>
    <property type="match status" value="1"/>
</dbReference>
<evidence type="ECO:0000256" key="1">
    <source>
        <dbReference type="ARBA" id="ARBA00003686"/>
    </source>
</evidence>
<comment type="subunit">
    <text evidence="5">Part of the 30S ribosomal subunit. Contacts proteins S3 and S10.</text>
</comment>
<dbReference type="PANTHER" id="PTHR19836:SF19">
    <property type="entry name" value="SMALL RIBOSOMAL SUBUNIT PROTEIN US14M"/>
    <property type="match status" value="1"/>
</dbReference>
<evidence type="ECO:0000313" key="6">
    <source>
        <dbReference type="EMBL" id="QSW37963.1"/>
    </source>
</evidence>
<accession>A0A974X998</accession>
<comment type="function">
    <text evidence="1">Binds 16S rRNA, required for the assembly of 30S particles and may also be responsible for determining the conformation of the 16S rRNA at the A site.</text>
</comment>
<keyword evidence="3" id="KW-0687">Ribonucleoprotein</keyword>
<dbReference type="Gene3D" id="4.10.830.10">
    <property type="entry name" value="30s Ribosomal Protein S14, Chain N"/>
    <property type="match status" value="1"/>
</dbReference>